<dbReference type="SUPFAM" id="SSF52058">
    <property type="entry name" value="L domain-like"/>
    <property type="match status" value="1"/>
</dbReference>
<dbReference type="SMART" id="SM00369">
    <property type="entry name" value="LRR_TYP"/>
    <property type="match status" value="4"/>
</dbReference>
<dbReference type="PANTHER" id="PTHR24373">
    <property type="entry name" value="SLIT RELATED LEUCINE-RICH REPEAT NEURONAL PROTEIN"/>
    <property type="match status" value="1"/>
</dbReference>
<dbReference type="InterPro" id="IPR001611">
    <property type="entry name" value="Leu-rich_rpt"/>
</dbReference>
<evidence type="ECO:0000313" key="8">
    <source>
        <dbReference type="WBParaSite" id="maker-PairedContig_1943-snap-gene-3.25-mRNA-1"/>
    </source>
</evidence>
<dbReference type="Gene3D" id="3.80.10.10">
    <property type="entry name" value="Ribonuclease Inhibitor"/>
    <property type="match status" value="1"/>
</dbReference>
<dbReference type="PANTHER" id="PTHR24373:SF378">
    <property type="entry name" value="FI03225P-RELATED"/>
    <property type="match status" value="1"/>
</dbReference>
<accession>A0A1I8EGN4</accession>
<feature type="transmembrane region" description="Helical" evidence="6">
    <location>
        <begin position="569"/>
        <end position="594"/>
    </location>
</feature>
<dbReference type="AlphaFoldDB" id="A0A1I8EGN4"/>
<protein>
    <submittedName>
        <fullName evidence="8">Ig-like domain-containing protein</fullName>
    </submittedName>
</protein>
<evidence type="ECO:0000256" key="5">
    <source>
        <dbReference type="SAM" id="Coils"/>
    </source>
</evidence>
<evidence type="ECO:0000256" key="3">
    <source>
        <dbReference type="ARBA" id="ARBA00022737"/>
    </source>
</evidence>
<organism evidence="8">
    <name type="scientific">Wuchereria bancrofti</name>
    <dbReference type="NCBI Taxonomy" id="6293"/>
    <lineage>
        <taxon>Eukaryota</taxon>
        <taxon>Metazoa</taxon>
        <taxon>Ecdysozoa</taxon>
        <taxon>Nematoda</taxon>
        <taxon>Chromadorea</taxon>
        <taxon>Rhabditida</taxon>
        <taxon>Spirurina</taxon>
        <taxon>Spiruromorpha</taxon>
        <taxon>Filarioidea</taxon>
        <taxon>Onchocercidae</taxon>
        <taxon>Wuchereria</taxon>
    </lineage>
</organism>
<dbReference type="STRING" id="6293.A0A1I8EGN4"/>
<dbReference type="Gene3D" id="2.60.40.10">
    <property type="entry name" value="Immunoglobulins"/>
    <property type="match status" value="1"/>
</dbReference>
<dbReference type="InterPro" id="IPR050328">
    <property type="entry name" value="Dev_Immune_Receptor"/>
</dbReference>
<dbReference type="InterPro" id="IPR013783">
    <property type="entry name" value="Ig-like_fold"/>
</dbReference>
<sequence length="875" mass="102154">MQQFMKHEIEVLFVGGTREGSSLSYSYCVLACSRAGTVTTDRMHVECTRMHVATLCVVYHLLIIGQVCISLVFCTGEAYYRSEAGSYADEEKNMTIIIFITRRKFYSNFLIVQVTLVVDNVCRKYGCLCENNTIACINVEPDRLDQHILRLIDAHSISFTKCSQKRLNLHMFENFTSLRSIAIHDCNIQQLFPSISDSLQSLHVLNLSRNYLWNWNEVCLALNQLSSLQTVDLSYNWFSKLSHTGQCVFNKLQHLNLSFNQVSELTVVPNAIMLDLSSNGLTRIYGEWPLSLEYLDLSNNPAMERFPSLSLAPQLFDLNMDNCGLTVLPLSISPNLRHLSLQYNRLTFIDFDSVNLPSLHKLDLRNSFQLYSITGMLPIRVRDFRLTNAPVRYLPSDFFLRAKNLRFTEMMPNNWSCDNCLSKWTKMLPFKLRPHMDCADDLPDNCSIGISKRVEQGAKYILRVPYAESAILPCDAYGELPLFIKWWLVRPKILIGSYNFENQVIVMNWTRNGTYKIIPGGLLFINVARKELVERYRCDVSNSKGNASQIVHFRLDYSSWFHLEMVKSVFWGSILAAMITCGITFMFNLLWITCRQIGLWWIKRIDRNSHVREMVAAVERYRQRQMSTLSDTYHKKLEQIRDNYRQQVDQLCSSYTSQSERFRDYRAAQMESMNQHLENIRDNYNQQMCKLRDYGSKRVEQLWEGYERQVNRLRMFSLHQRLGLMRKYKVKQQYLNKLVAKFADNPSQSFMKPHPEVILTDSVRHLEIQTQRRIGSFHSLPEYILREDDISGTLRSEIQEFRGQKLFMWDVCDVNHDIPCCSKQIQGRRRSDMSKVAILRQRYSLSNVDSEKDYETLNLSDESELLHNDGSTLFK</sequence>
<keyword evidence="6" id="KW-0812">Transmembrane</keyword>
<dbReference type="GO" id="GO:0005615">
    <property type="term" value="C:extracellular space"/>
    <property type="evidence" value="ECO:0007669"/>
    <property type="project" value="TreeGrafter"/>
</dbReference>
<dbReference type="GO" id="GO:0031012">
    <property type="term" value="C:extracellular matrix"/>
    <property type="evidence" value="ECO:0007669"/>
    <property type="project" value="TreeGrafter"/>
</dbReference>
<reference evidence="8" key="1">
    <citation type="submission" date="2016-11" db="UniProtKB">
        <authorList>
            <consortium name="WormBaseParasite"/>
        </authorList>
    </citation>
    <scope>IDENTIFICATION</scope>
    <source>
        <strain evidence="8">pt0022</strain>
    </source>
</reference>
<dbReference type="InterPro" id="IPR025875">
    <property type="entry name" value="Leu-rich_rpt_4"/>
</dbReference>
<dbReference type="WBParaSite" id="maker-PairedContig_1943-snap-gene-3.25-mRNA-1">
    <property type="protein sequence ID" value="maker-PairedContig_1943-snap-gene-3.25-mRNA-1"/>
    <property type="gene ID" value="maker-PairedContig_1943-snap-gene-3.25"/>
</dbReference>
<feature type="transmembrane region" description="Helical" evidence="6">
    <location>
        <begin position="52"/>
        <end position="73"/>
    </location>
</feature>
<evidence type="ECO:0000256" key="1">
    <source>
        <dbReference type="ARBA" id="ARBA00022614"/>
    </source>
</evidence>
<evidence type="ECO:0000259" key="7">
    <source>
        <dbReference type="PROSITE" id="PS50835"/>
    </source>
</evidence>
<dbReference type="SUPFAM" id="SSF48726">
    <property type="entry name" value="Immunoglobulin"/>
    <property type="match status" value="1"/>
</dbReference>
<keyword evidence="4" id="KW-1015">Disulfide bond</keyword>
<proteinExistence type="predicted"/>
<feature type="coiled-coil region" evidence="5">
    <location>
        <begin position="634"/>
        <end position="690"/>
    </location>
</feature>
<dbReference type="InterPro" id="IPR003591">
    <property type="entry name" value="Leu-rich_rpt_typical-subtyp"/>
</dbReference>
<keyword evidence="6" id="KW-0472">Membrane</keyword>
<feature type="domain" description="Ig-like" evidence="7">
    <location>
        <begin position="443"/>
        <end position="554"/>
    </location>
</feature>
<dbReference type="InterPro" id="IPR007110">
    <property type="entry name" value="Ig-like_dom"/>
</dbReference>
<keyword evidence="5" id="KW-0175">Coiled coil</keyword>
<dbReference type="Pfam" id="PF12799">
    <property type="entry name" value="LRR_4"/>
    <property type="match status" value="1"/>
</dbReference>
<name>A0A1I8EGN4_WUCBA</name>
<keyword evidence="3" id="KW-0677">Repeat</keyword>
<dbReference type="InterPro" id="IPR032675">
    <property type="entry name" value="LRR_dom_sf"/>
</dbReference>
<dbReference type="PROSITE" id="PS50835">
    <property type="entry name" value="IG_LIKE"/>
    <property type="match status" value="1"/>
</dbReference>
<evidence type="ECO:0000256" key="2">
    <source>
        <dbReference type="ARBA" id="ARBA00022729"/>
    </source>
</evidence>
<evidence type="ECO:0000256" key="4">
    <source>
        <dbReference type="ARBA" id="ARBA00023157"/>
    </source>
</evidence>
<keyword evidence="2" id="KW-0732">Signal</keyword>
<keyword evidence="1" id="KW-0433">Leucine-rich repeat</keyword>
<dbReference type="InterPro" id="IPR036179">
    <property type="entry name" value="Ig-like_dom_sf"/>
</dbReference>
<evidence type="ECO:0000256" key="6">
    <source>
        <dbReference type="SAM" id="Phobius"/>
    </source>
</evidence>
<dbReference type="PROSITE" id="PS51450">
    <property type="entry name" value="LRR"/>
    <property type="match status" value="2"/>
</dbReference>
<keyword evidence="6" id="KW-1133">Transmembrane helix</keyword>